<evidence type="ECO:0000313" key="1">
    <source>
        <dbReference type="EMBL" id="GFQ67584.1"/>
    </source>
</evidence>
<proteinExistence type="predicted"/>
<comment type="caution">
    <text evidence="1">The sequence shown here is derived from an EMBL/GenBank/DDBJ whole genome shotgun (WGS) entry which is preliminary data.</text>
</comment>
<gene>
    <name evidence="1" type="ORF">TNCT_440621</name>
</gene>
<name>A0A8X6GIC7_TRICU</name>
<sequence>MEINRNNSCCPAKNLPIFEPFRTLFSGQAISNARWSQELKFDLPKWIKSKSVDSEAVPPATPALCGRREIDLIFSTHWVGPKPACRKPLSPGSVAISWYVPSVFCIENNKTD</sequence>
<reference evidence="1" key="1">
    <citation type="submission" date="2020-07" db="EMBL/GenBank/DDBJ databases">
        <title>Multicomponent nature underlies the extraordinary mechanical properties of spider dragline silk.</title>
        <authorList>
            <person name="Kono N."/>
            <person name="Nakamura H."/>
            <person name="Mori M."/>
            <person name="Yoshida Y."/>
            <person name="Ohtoshi R."/>
            <person name="Malay A.D."/>
            <person name="Moran D.A.P."/>
            <person name="Tomita M."/>
            <person name="Numata K."/>
            <person name="Arakawa K."/>
        </authorList>
    </citation>
    <scope>NUCLEOTIDE SEQUENCE</scope>
</reference>
<keyword evidence="2" id="KW-1185">Reference proteome</keyword>
<evidence type="ECO:0000313" key="2">
    <source>
        <dbReference type="Proteomes" id="UP000887116"/>
    </source>
</evidence>
<dbReference type="Proteomes" id="UP000887116">
    <property type="component" value="Unassembled WGS sequence"/>
</dbReference>
<protein>
    <submittedName>
        <fullName evidence="1">Uncharacterized protein</fullName>
    </submittedName>
</protein>
<dbReference type="EMBL" id="BMAO01030369">
    <property type="protein sequence ID" value="GFQ67584.1"/>
    <property type="molecule type" value="Genomic_DNA"/>
</dbReference>
<dbReference type="AlphaFoldDB" id="A0A8X6GIC7"/>
<accession>A0A8X6GIC7</accession>
<organism evidence="1 2">
    <name type="scientific">Trichonephila clavata</name>
    <name type="common">Joro spider</name>
    <name type="synonym">Nephila clavata</name>
    <dbReference type="NCBI Taxonomy" id="2740835"/>
    <lineage>
        <taxon>Eukaryota</taxon>
        <taxon>Metazoa</taxon>
        <taxon>Ecdysozoa</taxon>
        <taxon>Arthropoda</taxon>
        <taxon>Chelicerata</taxon>
        <taxon>Arachnida</taxon>
        <taxon>Araneae</taxon>
        <taxon>Araneomorphae</taxon>
        <taxon>Entelegynae</taxon>
        <taxon>Araneoidea</taxon>
        <taxon>Nephilidae</taxon>
        <taxon>Trichonephila</taxon>
    </lineage>
</organism>